<organism evidence="1 2">
    <name type="scientific">Fusarium zealandicum</name>
    <dbReference type="NCBI Taxonomy" id="1053134"/>
    <lineage>
        <taxon>Eukaryota</taxon>
        <taxon>Fungi</taxon>
        <taxon>Dikarya</taxon>
        <taxon>Ascomycota</taxon>
        <taxon>Pezizomycotina</taxon>
        <taxon>Sordariomycetes</taxon>
        <taxon>Hypocreomycetidae</taxon>
        <taxon>Hypocreales</taxon>
        <taxon>Nectriaceae</taxon>
        <taxon>Fusarium</taxon>
        <taxon>Fusarium staphyleae species complex</taxon>
    </lineage>
</organism>
<reference evidence="1" key="2">
    <citation type="submission" date="2020-05" db="EMBL/GenBank/DDBJ databases">
        <authorList>
            <person name="Kim H.-S."/>
            <person name="Proctor R.H."/>
            <person name="Brown D.W."/>
        </authorList>
    </citation>
    <scope>NUCLEOTIDE SEQUENCE</scope>
    <source>
        <strain evidence="1">NRRL 22465</strain>
    </source>
</reference>
<comment type="caution">
    <text evidence="1">The sequence shown here is derived from an EMBL/GenBank/DDBJ whole genome shotgun (WGS) entry which is preliminary data.</text>
</comment>
<evidence type="ECO:0000313" key="2">
    <source>
        <dbReference type="Proteomes" id="UP000635477"/>
    </source>
</evidence>
<sequence>MAFWWYRFLEHRVYALHSSPPRKRENALEVIYVGLTAESLQHGSITLAAITPTTAGRFSMRGAVTHHTASEVLSMSVPNEPFLHVNAAAGLDGRKDRIANIPIMEALQSVAFIVAILIGAGSLLHKYASVATHRHHQLSLPHIFPVAPTFFVSVHPSEAAAGRSNPPLSSKPIQTIVAPKVRTLSLAPPPELGEFRFKLVLETVRDESANRQNLHKALAIVTRSDYERRVRGIVCEEGHPIPRVCAPAHASMNQRSVRELGHYVLKKLLHVSFRLERHLVFGQGTHRTS</sequence>
<gene>
    <name evidence="1" type="ORF">FZEAL_8263</name>
</gene>
<keyword evidence="2" id="KW-1185">Reference proteome</keyword>
<name>A0A8H4XH21_9HYPO</name>
<reference evidence="1" key="1">
    <citation type="journal article" date="2020" name="BMC Genomics">
        <title>Correction to: Identification and distribution of gene clusters required for synthesis of sphingolipid metabolism inhibitors in diverse species of the filamentous fungus Fusarium.</title>
        <authorList>
            <person name="Kim H.S."/>
            <person name="Lohmar J.M."/>
            <person name="Busman M."/>
            <person name="Brown D.W."/>
            <person name="Naumann T.A."/>
            <person name="Divon H.H."/>
            <person name="Lysoe E."/>
            <person name="Uhlig S."/>
            <person name="Proctor R.H."/>
        </authorList>
    </citation>
    <scope>NUCLEOTIDE SEQUENCE</scope>
    <source>
        <strain evidence="1">NRRL 22465</strain>
    </source>
</reference>
<evidence type="ECO:0000313" key="1">
    <source>
        <dbReference type="EMBL" id="KAF4974897.1"/>
    </source>
</evidence>
<dbReference type="Proteomes" id="UP000635477">
    <property type="component" value="Unassembled WGS sequence"/>
</dbReference>
<protein>
    <submittedName>
        <fullName evidence="1">Uncharacterized protein</fullName>
    </submittedName>
</protein>
<dbReference type="AlphaFoldDB" id="A0A8H4XH21"/>
<proteinExistence type="predicted"/>
<dbReference type="EMBL" id="JABEYC010000695">
    <property type="protein sequence ID" value="KAF4974897.1"/>
    <property type="molecule type" value="Genomic_DNA"/>
</dbReference>
<accession>A0A8H4XH21</accession>